<dbReference type="OrthoDB" id="8456995at2"/>
<dbReference type="AlphaFoldDB" id="A0A323UI94"/>
<reference evidence="1 2" key="1">
    <citation type="submission" date="2018-06" db="EMBL/GenBank/DDBJ databases">
        <title>Draft Whole-Genome Sequence of the purple photosynthetic bacterium Rhodospeudomonas palustris XCP.</title>
        <authorList>
            <person name="Rayyan A."/>
            <person name="Meyer T.E."/>
            <person name="Kyndt J.A."/>
        </authorList>
    </citation>
    <scope>NUCLEOTIDE SEQUENCE [LARGE SCALE GENOMIC DNA]</scope>
    <source>
        <strain evidence="1 2">XCP</strain>
    </source>
</reference>
<gene>
    <name evidence="1" type="ORF">DNX69_15195</name>
</gene>
<protein>
    <submittedName>
        <fullName evidence="1">Uncharacterized protein</fullName>
    </submittedName>
</protein>
<dbReference type="EMBL" id="QKQS01000023">
    <property type="protein sequence ID" value="PZA10696.1"/>
    <property type="molecule type" value="Genomic_DNA"/>
</dbReference>
<evidence type="ECO:0000313" key="1">
    <source>
        <dbReference type="EMBL" id="PZA10696.1"/>
    </source>
</evidence>
<name>A0A323UI94_RHOPL</name>
<evidence type="ECO:0000313" key="2">
    <source>
        <dbReference type="Proteomes" id="UP000248134"/>
    </source>
</evidence>
<comment type="caution">
    <text evidence="1">The sequence shown here is derived from an EMBL/GenBank/DDBJ whole genome shotgun (WGS) entry which is preliminary data.</text>
</comment>
<dbReference type="Proteomes" id="UP000248134">
    <property type="component" value="Unassembled WGS sequence"/>
</dbReference>
<dbReference type="RefSeq" id="WP_110786792.1">
    <property type="nucleotide sequence ID" value="NZ_QKQS01000023.1"/>
</dbReference>
<organism evidence="1 2">
    <name type="scientific">Rhodopseudomonas palustris</name>
    <dbReference type="NCBI Taxonomy" id="1076"/>
    <lineage>
        <taxon>Bacteria</taxon>
        <taxon>Pseudomonadati</taxon>
        <taxon>Pseudomonadota</taxon>
        <taxon>Alphaproteobacteria</taxon>
        <taxon>Hyphomicrobiales</taxon>
        <taxon>Nitrobacteraceae</taxon>
        <taxon>Rhodopseudomonas</taxon>
    </lineage>
</organism>
<sequence>MEALPSSKVHQTSQRRNYVYVVRLELERRPYEIYFMLQRAANNAEADLRLTVESAHLAETRSNVSRRPNSIRFVILAYKILANQPVRFAPR</sequence>
<proteinExistence type="predicted"/>
<accession>A0A323UI94</accession>